<dbReference type="CDD" id="cd06529">
    <property type="entry name" value="S24_LexA-like"/>
    <property type="match status" value="1"/>
</dbReference>
<protein>
    <recommendedName>
        <fullName evidence="1">Peptidase S24/S26A/S26B/S26C domain-containing protein</fullName>
    </recommendedName>
</protein>
<sequence>MKISDTRLENFRRILADRGLRFTDIADLLGKAPAQVSAFGGKNPTKSIGDKIAREIERALDLIEGSLDIHAWNTQFAQVETGFGVPTRYRVPVLDSLNAGQWLLNTMRNEDAAQEFLVAPSRPEPRSFALIVNGMSMEPRFAAGDKVIINPAKKEKHGVIVAAFNKTTEVTVLRQVNMELNKIYLVALNTSWPNRITELDQNWVVLGVATWLISEL</sequence>
<evidence type="ECO:0000313" key="3">
    <source>
        <dbReference type="Proteomes" id="UP000053048"/>
    </source>
</evidence>
<evidence type="ECO:0000313" key="2">
    <source>
        <dbReference type="EMBL" id="KTB55151.1"/>
    </source>
</evidence>
<gene>
    <name evidence="2" type="ORF">AO067_10435</name>
</gene>
<dbReference type="InterPro" id="IPR015927">
    <property type="entry name" value="Peptidase_S24_S26A/B/C"/>
</dbReference>
<organism evidence="2 3">
    <name type="scientific">Pseudomonas viridiflava ICMP 13104</name>
    <dbReference type="NCBI Taxonomy" id="1198305"/>
    <lineage>
        <taxon>Bacteria</taxon>
        <taxon>Pseudomonadati</taxon>
        <taxon>Pseudomonadota</taxon>
        <taxon>Gammaproteobacteria</taxon>
        <taxon>Pseudomonadales</taxon>
        <taxon>Pseudomonadaceae</taxon>
        <taxon>Pseudomonas</taxon>
    </lineage>
</organism>
<comment type="caution">
    <text evidence="2">The sequence shown here is derived from an EMBL/GenBank/DDBJ whole genome shotgun (WGS) entry which is preliminary data.</text>
</comment>
<proteinExistence type="predicted"/>
<dbReference type="InterPro" id="IPR039418">
    <property type="entry name" value="LexA-like"/>
</dbReference>
<reference evidence="2 3" key="1">
    <citation type="submission" date="2015-09" db="EMBL/GenBank/DDBJ databases">
        <title>Genome sequence of ICMP 13104.</title>
        <authorList>
            <person name="Visnovsky S."/>
            <person name="Lu A."/>
            <person name="Panda P."/>
            <person name="Pitman A."/>
        </authorList>
    </citation>
    <scope>NUCLEOTIDE SEQUENCE [LARGE SCALE GENOMIC DNA]</scope>
    <source>
        <strain evidence="2 3">ICMP 13104</strain>
    </source>
</reference>
<dbReference type="SUPFAM" id="SSF51306">
    <property type="entry name" value="LexA/Signal peptidase"/>
    <property type="match status" value="1"/>
</dbReference>
<dbReference type="AlphaFoldDB" id="A0A0W0H2W7"/>
<keyword evidence="3" id="KW-1185">Reference proteome</keyword>
<evidence type="ECO:0000259" key="1">
    <source>
        <dbReference type="Pfam" id="PF00717"/>
    </source>
</evidence>
<dbReference type="InterPro" id="IPR036286">
    <property type="entry name" value="LexA/Signal_pep-like_sf"/>
</dbReference>
<dbReference type="EMBL" id="LKEJ01000189">
    <property type="protein sequence ID" value="KTB55151.1"/>
    <property type="molecule type" value="Genomic_DNA"/>
</dbReference>
<dbReference type="Pfam" id="PF00717">
    <property type="entry name" value="Peptidase_S24"/>
    <property type="match status" value="1"/>
</dbReference>
<accession>A0A0W0H2W7</accession>
<dbReference type="Proteomes" id="UP000053048">
    <property type="component" value="Unassembled WGS sequence"/>
</dbReference>
<dbReference type="Gene3D" id="2.10.109.10">
    <property type="entry name" value="Umud Fragment, subunit A"/>
    <property type="match status" value="1"/>
</dbReference>
<name>A0A0W0H2W7_PSEVI</name>
<feature type="domain" description="Peptidase S24/S26A/S26B/S26C" evidence="1">
    <location>
        <begin position="92"/>
        <end position="209"/>
    </location>
</feature>